<dbReference type="GO" id="GO:0046872">
    <property type="term" value="F:metal ion binding"/>
    <property type="evidence" value="ECO:0007669"/>
    <property type="project" value="UniProtKB-KW"/>
</dbReference>
<evidence type="ECO:0000259" key="2">
    <source>
        <dbReference type="Pfam" id="PF07883"/>
    </source>
</evidence>
<dbReference type="SUPFAM" id="SSF51182">
    <property type="entry name" value="RmlC-like cupins"/>
    <property type="match status" value="1"/>
</dbReference>
<evidence type="ECO:0000256" key="1">
    <source>
        <dbReference type="ARBA" id="ARBA00022723"/>
    </source>
</evidence>
<evidence type="ECO:0000313" key="3">
    <source>
        <dbReference type="EMBL" id="QIS11401.1"/>
    </source>
</evidence>
<dbReference type="RefSeq" id="WP_203217581.1">
    <property type="nucleotide sequence ID" value="NZ_CP046172.1"/>
</dbReference>
<accession>A0A6G9YDU7</accession>
<dbReference type="InterPro" id="IPR014710">
    <property type="entry name" value="RmlC-like_jellyroll"/>
</dbReference>
<name>A0A6G9YDU7_9NOCA</name>
<protein>
    <submittedName>
        <fullName evidence="3">Cupin domain-containing protein</fullName>
    </submittedName>
</protein>
<dbReference type="PANTHER" id="PTHR35848">
    <property type="entry name" value="OXALATE-BINDING PROTEIN"/>
    <property type="match status" value="1"/>
</dbReference>
<dbReference type="KEGG" id="nah:F5544_17625"/>
<dbReference type="PANTHER" id="PTHR35848:SF6">
    <property type="entry name" value="CUPIN TYPE-2 DOMAIN-CONTAINING PROTEIN"/>
    <property type="match status" value="1"/>
</dbReference>
<dbReference type="AlphaFoldDB" id="A0A6G9YDU7"/>
<dbReference type="Pfam" id="PF07883">
    <property type="entry name" value="Cupin_2"/>
    <property type="match status" value="1"/>
</dbReference>
<keyword evidence="4" id="KW-1185">Reference proteome</keyword>
<gene>
    <name evidence="3" type="ORF">F5544_17625</name>
</gene>
<sequence length="123" mass="13644">MIEIRGLDRTELIRAYGVESARLLPWPALNAPFEGAWCVLRPGGVSAAHAHHEYELFIGIAGRAVVEVDGERHAFAAGDLVHLTPGATHHVRNDGDADFEWYAIWWDTAMTAKFAARHEESAR</sequence>
<dbReference type="CDD" id="cd06988">
    <property type="entry name" value="cupin_DddK"/>
    <property type="match status" value="1"/>
</dbReference>
<evidence type="ECO:0000313" key="4">
    <source>
        <dbReference type="Proteomes" id="UP000503540"/>
    </source>
</evidence>
<organism evidence="3 4">
    <name type="scientific">Nocardia arthritidis</name>
    <dbReference type="NCBI Taxonomy" id="228602"/>
    <lineage>
        <taxon>Bacteria</taxon>
        <taxon>Bacillati</taxon>
        <taxon>Actinomycetota</taxon>
        <taxon>Actinomycetes</taxon>
        <taxon>Mycobacteriales</taxon>
        <taxon>Nocardiaceae</taxon>
        <taxon>Nocardia</taxon>
    </lineage>
</organism>
<dbReference type="InterPro" id="IPR013096">
    <property type="entry name" value="Cupin_2"/>
</dbReference>
<dbReference type="InterPro" id="IPR051610">
    <property type="entry name" value="GPI/OXD"/>
</dbReference>
<proteinExistence type="predicted"/>
<keyword evidence="1" id="KW-0479">Metal-binding</keyword>
<dbReference type="EMBL" id="CP046172">
    <property type="protein sequence ID" value="QIS11401.1"/>
    <property type="molecule type" value="Genomic_DNA"/>
</dbReference>
<dbReference type="Gene3D" id="2.60.120.10">
    <property type="entry name" value="Jelly Rolls"/>
    <property type="match status" value="1"/>
</dbReference>
<reference evidence="3 4" key="1">
    <citation type="journal article" date="2019" name="ACS Chem. Biol.">
        <title>Identification and Mobilization of a Cryptic Antibiotic Biosynthesis Gene Locus from a Human-Pathogenic Nocardia Isolate.</title>
        <authorList>
            <person name="Herisse M."/>
            <person name="Ishida K."/>
            <person name="Porter J.L."/>
            <person name="Howden B."/>
            <person name="Hertweck C."/>
            <person name="Stinear T.P."/>
            <person name="Pidot S.J."/>
        </authorList>
    </citation>
    <scope>NUCLEOTIDE SEQUENCE [LARGE SCALE GENOMIC DNA]</scope>
    <source>
        <strain evidence="3 4">AUSMDU00012717</strain>
    </source>
</reference>
<dbReference type="Proteomes" id="UP000503540">
    <property type="component" value="Chromosome"/>
</dbReference>
<feature type="domain" description="Cupin type-2" evidence="2">
    <location>
        <begin position="37"/>
        <end position="105"/>
    </location>
</feature>
<dbReference type="InterPro" id="IPR011051">
    <property type="entry name" value="RmlC_Cupin_sf"/>
</dbReference>